<comment type="caution">
    <text evidence="5">The sequence shown here is derived from an EMBL/GenBank/DDBJ whole genome shotgun (WGS) entry which is preliminary data.</text>
</comment>
<evidence type="ECO:0000313" key="5">
    <source>
        <dbReference type="EMBL" id="TCC59750.1"/>
    </source>
</evidence>
<sequence>MPEIELKHERVAAVLAREIRSGLVRRGARLPGEVELARRFSVSRNTVRAALAVLTDDGLIATRTGKGSFVLFDGRPLDGRLGWTHALSEQGVETRMRTVKIALERDPGLAGRLGLDDPDVIVIERVRQLSDGVPISLERSRIPALESLRDLPGRGLDNGSISTTLSRAGLHLDHCEQRLRGRPLNHAEAELLGRPEGTWFLHTERTSWTAADAFAEQADCLLDPEHFELGLVSQSPAVASR</sequence>
<dbReference type="InterPro" id="IPR028978">
    <property type="entry name" value="Chorismate_lyase_/UTRA_dom_sf"/>
</dbReference>
<dbReference type="RefSeq" id="WP_131360372.1">
    <property type="nucleotide sequence ID" value="NZ_SJKB01000007.1"/>
</dbReference>
<keyword evidence="1" id="KW-0805">Transcription regulation</keyword>
<dbReference type="PROSITE" id="PS50949">
    <property type="entry name" value="HTH_GNTR"/>
    <property type="match status" value="1"/>
</dbReference>
<dbReference type="InterPro" id="IPR000524">
    <property type="entry name" value="Tscrpt_reg_HTH_GntR"/>
</dbReference>
<dbReference type="InterPro" id="IPR050679">
    <property type="entry name" value="Bact_HTH_transcr_reg"/>
</dbReference>
<keyword evidence="6" id="KW-1185">Reference proteome</keyword>
<dbReference type="GO" id="GO:0045892">
    <property type="term" value="P:negative regulation of DNA-templated transcription"/>
    <property type="evidence" value="ECO:0007669"/>
    <property type="project" value="TreeGrafter"/>
</dbReference>
<dbReference type="Pfam" id="PF00392">
    <property type="entry name" value="GntR"/>
    <property type="match status" value="1"/>
</dbReference>
<evidence type="ECO:0000256" key="1">
    <source>
        <dbReference type="ARBA" id="ARBA00023015"/>
    </source>
</evidence>
<dbReference type="InterPro" id="IPR036388">
    <property type="entry name" value="WH-like_DNA-bd_sf"/>
</dbReference>
<dbReference type="PRINTS" id="PR00035">
    <property type="entry name" value="HTHGNTR"/>
</dbReference>
<dbReference type="SUPFAM" id="SSF46785">
    <property type="entry name" value="Winged helix' DNA-binding domain"/>
    <property type="match status" value="1"/>
</dbReference>
<dbReference type="Gene3D" id="3.40.1410.10">
    <property type="entry name" value="Chorismate lyase-like"/>
    <property type="match status" value="1"/>
</dbReference>
<proteinExistence type="predicted"/>
<gene>
    <name evidence="5" type="ORF">E0H73_24345</name>
</gene>
<dbReference type="PANTHER" id="PTHR44846:SF17">
    <property type="entry name" value="GNTR-FAMILY TRANSCRIPTIONAL REGULATOR"/>
    <property type="match status" value="1"/>
</dbReference>
<organism evidence="5 6">
    <name type="scientific">Kribbella pittospori</name>
    <dbReference type="NCBI Taxonomy" id="722689"/>
    <lineage>
        <taxon>Bacteria</taxon>
        <taxon>Bacillati</taxon>
        <taxon>Actinomycetota</taxon>
        <taxon>Actinomycetes</taxon>
        <taxon>Propionibacteriales</taxon>
        <taxon>Kribbellaceae</taxon>
        <taxon>Kribbella</taxon>
    </lineage>
</organism>
<evidence type="ECO:0000313" key="6">
    <source>
        <dbReference type="Proteomes" id="UP000291144"/>
    </source>
</evidence>
<keyword evidence="3" id="KW-0804">Transcription</keyword>
<keyword evidence="2" id="KW-0238">DNA-binding</keyword>
<dbReference type="AlphaFoldDB" id="A0A4R0KIF7"/>
<evidence type="ECO:0000256" key="2">
    <source>
        <dbReference type="ARBA" id="ARBA00023125"/>
    </source>
</evidence>
<name>A0A4R0KIF7_9ACTN</name>
<dbReference type="InterPro" id="IPR036390">
    <property type="entry name" value="WH_DNA-bd_sf"/>
</dbReference>
<dbReference type="CDD" id="cd07377">
    <property type="entry name" value="WHTH_GntR"/>
    <property type="match status" value="1"/>
</dbReference>
<evidence type="ECO:0000256" key="3">
    <source>
        <dbReference type="ARBA" id="ARBA00023163"/>
    </source>
</evidence>
<accession>A0A4R0KIF7</accession>
<reference evidence="5 6" key="1">
    <citation type="submission" date="2019-02" db="EMBL/GenBank/DDBJ databases">
        <title>Kribbella capetownensis sp. nov. and Kribbella speibonae sp. nov., isolated from soil.</title>
        <authorList>
            <person name="Curtis S.M."/>
            <person name="Norton I."/>
            <person name="Everest G.J."/>
            <person name="Meyers P.R."/>
        </authorList>
    </citation>
    <scope>NUCLEOTIDE SEQUENCE [LARGE SCALE GENOMIC DNA]</scope>
    <source>
        <strain evidence="5 6">NRRL B-24813</strain>
    </source>
</reference>
<dbReference type="GO" id="GO:0003677">
    <property type="term" value="F:DNA binding"/>
    <property type="evidence" value="ECO:0007669"/>
    <property type="project" value="UniProtKB-KW"/>
</dbReference>
<protein>
    <submittedName>
        <fullName evidence="5">GntR family transcriptional regulator</fullName>
    </submittedName>
</protein>
<dbReference type="SUPFAM" id="SSF64288">
    <property type="entry name" value="Chorismate lyase-like"/>
    <property type="match status" value="1"/>
</dbReference>
<dbReference type="SMART" id="SM00866">
    <property type="entry name" value="UTRA"/>
    <property type="match status" value="1"/>
</dbReference>
<dbReference type="Gene3D" id="1.10.10.10">
    <property type="entry name" value="Winged helix-like DNA-binding domain superfamily/Winged helix DNA-binding domain"/>
    <property type="match status" value="1"/>
</dbReference>
<dbReference type="InterPro" id="IPR011663">
    <property type="entry name" value="UTRA"/>
</dbReference>
<dbReference type="Pfam" id="PF07702">
    <property type="entry name" value="UTRA"/>
    <property type="match status" value="1"/>
</dbReference>
<evidence type="ECO:0000259" key="4">
    <source>
        <dbReference type="PROSITE" id="PS50949"/>
    </source>
</evidence>
<dbReference type="Proteomes" id="UP000291144">
    <property type="component" value="Unassembled WGS sequence"/>
</dbReference>
<dbReference type="PANTHER" id="PTHR44846">
    <property type="entry name" value="MANNOSYL-D-GLYCERATE TRANSPORT/METABOLISM SYSTEM REPRESSOR MNGR-RELATED"/>
    <property type="match status" value="1"/>
</dbReference>
<dbReference type="SMART" id="SM00345">
    <property type="entry name" value="HTH_GNTR"/>
    <property type="match status" value="1"/>
</dbReference>
<dbReference type="OrthoDB" id="7363114at2"/>
<dbReference type="GO" id="GO:0003700">
    <property type="term" value="F:DNA-binding transcription factor activity"/>
    <property type="evidence" value="ECO:0007669"/>
    <property type="project" value="InterPro"/>
</dbReference>
<dbReference type="EMBL" id="SJKB01000007">
    <property type="protein sequence ID" value="TCC59750.1"/>
    <property type="molecule type" value="Genomic_DNA"/>
</dbReference>
<feature type="domain" description="HTH gntR-type" evidence="4">
    <location>
        <begin position="5"/>
        <end position="73"/>
    </location>
</feature>